<proteinExistence type="predicted"/>
<feature type="non-terminal residue" evidence="1">
    <location>
        <position position="434"/>
    </location>
</feature>
<name>A0ABU6W2P2_9FABA</name>
<evidence type="ECO:0000313" key="1">
    <source>
        <dbReference type="EMBL" id="MED6178278.1"/>
    </source>
</evidence>
<organism evidence="1 2">
    <name type="scientific">Stylosanthes scabra</name>
    <dbReference type="NCBI Taxonomy" id="79078"/>
    <lineage>
        <taxon>Eukaryota</taxon>
        <taxon>Viridiplantae</taxon>
        <taxon>Streptophyta</taxon>
        <taxon>Embryophyta</taxon>
        <taxon>Tracheophyta</taxon>
        <taxon>Spermatophyta</taxon>
        <taxon>Magnoliopsida</taxon>
        <taxon>eudicotyledons</taxon>
        <taxon>Gunneridae</taxon>
        <taxon>Pentapetalae</taxon>
        <taxon>rosids</taxon>
        <taxon>fabids</taxon>
        <taxon>Fabales</taxon>
        <taxon>Fabaceae</taxon>
        <taxon>Papilionoideae</taxon>
        <taxon>50 kb inversion clade</taxon>
        <taxon>dalbergioids sensu lato</taxon>
        <taxon>Dalbergieae</taxon>
        <taxon>Pterocarpus clade</taxon>
        <taxon>Stylosanthes</taxon>
    </lineage>
</organism>
<gene>
    <name evidence="1" type="ORF">PIB30_106026</name>
</gene>
<dbReference type="EMBL" id="JASCZI010155095">
    <property type="protein sequence ID" value="MED6178278.1"/>
    <property type="molecule type" value="Genomic_DNA"/>
</dbReference>
<sequence>MILFGKTEQRIDSQHKESILQLKESILHKKNRFSREELKSNKILQLKNRFSIKRIDSSAKESILQQKNRFFRKGFTICRILQQEELILLHKESILWTSIRVSCDLKPLFHIASIIFSKPSLKNSSFFPQKLKIHQHPSPNIIIFLFFISSSTKPTDWNFDLAPNSIKIPRRKEVARKNIHDNASSSRRATNEREEEVHHMASWFNNTQALTNYTLRWEKRPFVAPRYINFEFLQSSNFHRLINVLETQHLGGLVMMENDYYPDLVSGSLSSLRFVGTTDGGYIEAYMDGRIRVIPLSVIASLCNLSMDGVPFRGGLRAHDSWENYSLQDGLVTIGYRGNVVGKLSVNLVPTDIRILHYLLTYTILPRGGNHGVIQHEDVLVMWAMLKGYKICWPFFIVQHMLKFQGKANKPIGYGPLWSKIYEYLGVDVQGARK</sequence>
<evidence type="ECO:0000313" key="2">
    <source>
        <dbReference type="Proteomes" id="UP001341840"/>
    </source>
</evidence>
<comment type="caution">
    <text evidence="1">The sequence shown here is derived from an EMBL/GenBank/DDBJ whole genome shotgun (WGS) entry which is preliminary data.</text>
</comment>
<accession>A0ABU6W2P2</accession>
<dbReference type="Proteomes" id="UP001341840">
    <property type="component" value="Unassembled WGS sequence"/>
</dbReference>
<keyword evidence="2" id="KW-1185">Reference proteome</keyword>
<protein>
    <submittedName>
        <fullName evidence="1">Uncharacterized protein</fullName>
    </submittedName>
</protein>
<reference evidence="1 2" key="1">
    <citation type="journal article" date="2023" name="Plants (Basel)">
        <title>Bridging the Gap: Combining Genomics and Transcriptomics Approaches to Understand Stylosanthes scabra, an Orphan Legume from the Brazilian Caatinga.</title>
        <authorList>
            <person name="Ferreira-Neto J.R.C."/>
            <person name="da Silva M.D."/>
            <person name="Binneck E."/>
            <person name="de Melo N.F."/>
            <person name="da Silva R.H."/>
            <person name="de Melo A.L.T.M."/>
            <person name="Pandolfi V."/>
            <person name="Bustamante F.O."/>
            <person name="Brasileiro-Vidal A.C."/>
            <person name="Benko-Iseppon A.M."/>
        </authorList>
    </citation>
    <scope>NUCLEOTIDE SEQUENCE [LARGE SCALE GENOMIC DNA]</scope>
    <source>
        <tissue evidence="1">Leaves</tissue>
    </source>
</reference>